<dbReference type="SMART" id="SM00086">
    <property type="entry name" value="PAC"/>
    <property type="match status" value="1"/>
</dbReference>
<dbReference type="InterPro" id="IPR001789">
    <property type="entry name" value="Sig_transdc_resp-reg_receiver"/>
</dbReference>
<dbReference type="PANTHER" id="PTHR44591">
    <property type="entry name" value="STRESS RESPONSE REGULATOR PROTEIN 1"/>
    <property type="match status" value="1"/>
</dbReference>
<dbReference type="InterPro" id="IPR000700">
    <property type="entry name" value="PAS-assoc_C"/>
</dbReference>
<dbReference type="Pfam" id="PF00072">
    <property type="entry name" value="Response_reg"/>
    <property type="match status" value="1"/>
</dbReference>
<feature type="domain" description="PAS" evidence="8">
    <location>
        <begin position="135"/>
        <end position="206"/>
    </location>
</feature>
<dbReference type="Proteomes" id="UP000010866">
    <property type="component" value="Chromosome"/>
</dbReference>
<dbReference type="HOGENOM" id="CLU_071483_0_0_2"/>
<dbReference type="InterPro" id="IPR011006">
    <property type="entry name" value="CheY-like_superfamily"/>
</dbReference>
<evidence type="ECO:0000256" key="5">
    <source>
        <dbReference type="ARBA" id="ARBA00023163"/>
    </source>
</evidence>
<dbReference type="GO" id="GO:0003677">
    <property type="term" value="F:DNA binding"/>
    <property type="evidence" value="ECO:0007669"/>
    <property type="project" value="UniProtKB-KW"/>
</dbReference>
<dbReference type="STRING" id="867904.Metho_1877"/>
<dbReference type="CDD" id="cd00130">
    <property type="entry name" value="PAS"/>
    <property type="match status" value="1"/>
</dbReference>
<feature type="domain" description="Response regulatory" evidence="7">
    <location>
        <begin position="8"/>
        <end position="123"/>
    </location>
</feature>
<evidence type="ECO:0000259" key="9">
    <source>
        <dbReference type="PROSITE" id="PS50113"/>
    </source>
</evidence>
<feature type="domain" description="PAC" evidence="9">
    <location>
        <begin position="211"/>
        <end position="263"/>
    </location>
</feature>
<dbReference type="KEGG" id="mhz:Metho_1877"/>
<dbReference type="Gene3D" id="3.30.450.20">
    <property type="entry name" value="PAS domain"/>
    <property type="match status" value="1"/>
</dbReference>
<keyword evidence="5" id="KW-0804">Transcription</keyword>
<dbReference type="SUPFAM" id="SSF52172">
    <property type="entry name" value="CheY-like"/>
    <property type="match status" value="1"/>
</dbReference>
<gene>
    <name evidence="10" type="ordered locus">Metho_1877</name>
</gene>
<dbReference type="InterPro" id="IPR050595">
    <property type="entry name" value="Bact_response_regulator"/>
</dbReference>
<dbReference type="NCBIfam" id="TIGR00229">
    <property type="entry name" value="sensory_box"/>
    <property type="match status" value="1"/>
</dbReference>
<dbReference type="PROSITE" id="PS50110">
    <property type="entry name" value="RESPONSE_REGULATORY"/>
    <property type="match status" value="1"/>
</dbReference>
<evidence type="ECO:0000259" key="7">
    <source>
        <dbReference type="PROSITE" id="PS50110"/>
    </source>
</evidence>
<evidence type="ECO:0000313" key="10">
    <source>
        <dbReference type="EMBL" id="AGB50054.1"/>
    </source>
</evidence>
<evidence type="ECO:0000313" key="11">
    <source>
        <dbReference type="Proteomes" id="UP000010866"/>
    </source>
</evidence>
<sequence length="335" mass="38017">MIGSDLDRVLVVDDEPAIVDLMELYLKSHYEIIRAYNGKEALRKARSEKPSVIILDVMMPDMNGYEVCKVLKTSVETQFTPIIMVTALSGKDEKIKGLESGADEFLSKPVNRLELVTRVKSLTRIKHLQDRILAERNYAYQCIDVAGGLMLVVDRDQMINLMNRTGNESLGYDEFELIGQNVFDVLFLPEDREKEKENFKEIITNMSDTPLSSEKKILKKNGEAIIVSWSKSPIYDSNGNIEALICSGKDITELKMKNELLLNLNEMKDIFTGVLNQGLMGPVTEIQDYVQALLEQETETENIAYVEKIMRNVSNMTETLKTASAYLDQQPEEKI</sequence>
<evidence type="ECO:0000256" key="4">
    <source>
        <dbReference type="ARBA" id="ARBA00023125"/>
    </source>
</evidence>
<dbReference type="PROSITE" id="PS50112">
    <property type="entry name" value="PAS"/>
    <property type="match status" value="1"/>
</dbReference>
<evidence type="ECO:0000259" key="8">
    <source>
        <dbReference type="PROSITE" id="PS50112"/>
    </source>
</evidence>
<dbReference type="GO" id="GO:0000160">
    <property type="term" value="P:phosphorelay signal transduction system"/>
    <property type="evidence" value="ECO:0007669"/>
    <property type="project" value="UniProtKB-KW"/>
</dbReference>
<keyword evidence="11" id="KW-1185">Reference proteome</keyword>
<dbReference type="FunFam" id="3.40.50.2300:FF:000001">
    <property type="entry name" value="DNA-binding response regulator PhoB"/>
    <property type="match status" value="1"/>
</dbReference>
<dbReference type="Pfam" id="PF13426">
    <property type="entry name" value="PAS_9"/>
    <property type="match status" value="1"/>
</dbReference>
<dbReference type="SMART" id="SM00448">
    <property type="entry name" value="REC"/>
    <property type="match status" value="1"/>
</dbReference>
<dbReference type="AlphaFoldDB" id="L0L1A5"/>
<keyword evidence="2" id="KW-0902">Two-component regulatory system</keyword>
<evidence type="ECO:0000256" key="1">
    <source>
        <dbReference type="ARBA" id="ARBA00022553"/>
    </source>
</evidence>
<organism evidence="10 11">
    <name type="scientific">Methanomethylovorans hollandica (strain DSM 15978 / NBRC 107637 / DMS1)</name>
    <dbReference type="NCBI Taxonomy" id="867904"/>
    <lineage>
        <taxon>Archaea</taxon>
        <taxon>Methanobacteriati</taxon>
        <taxon>Methanobacteriota</taxon>
        <taxon>Stenosarchaea group</taxon>
        <taxon>Methanomicrobia</taxon>
        <taxon>Methanosarcinales</taxon>
        <taxon>Methanosarcinaceae</taxon>
        <taxon>Methanomethylovorans</taxon>
    </lineage>
</organism>
<dbReference type="PANTHER" id="PTHR44591:SF3">
    <property type="entry name" value="RESPONSE REGULATORY DOMAIN-CONTAINING PROTEIN"/>
    <property type="match status" value="1"/>
</dbReference>
<keyword evidence="4" id="KW-0238">DNA-binding</keyword>
<dbReference type="EMBL" id="CP003362">
    <property type="protein sequence ID" value="AGB50054.1"/>
    <property type="molecule type" value="Genomic_DNA"/>
</dbReference>
<evidence type="ECO:0000256" key="2">
    <source>
        <dbReference type="ARBA" id="ARBA00023012"/>
    </source>
</evidence>
<dbReference type="InterPro" id="IPR035965">
    <property type="entry name" value="PAS-like_dom_sf"/>
</dbReference>
<dbReference type="SUPFAM" id="SSF55785">
    <property type="entry name" value="PYP-like sensor domain (PAS domain)"/>
    <property type="match status" value="1"/>
</dbReference>
<dbReference type="RefSeq" id="WP_015325219.1">
    <property type="nucleotide sequence ID" value="NC_019977.1"/>
</dbReference>
<keyword evidence="1 6" id="KW-0597">Phosphoprotein</keyword>
<dbReference type="Gene3D" id="1.10.287.130">
    <property type="match status" value="1"/>
</dbReference>
<dbReference type="InterPro" id="IPR001610">
    <property type="entry name" value="PAC"/>
</dbReference>
<reference evidence="11" key="1">
    <citation type="submission" date="2012-02" db="EMBL/GenBank/DDBJ databases">
        <title>Complete sequence of chromosome of Methanomethylovorans hollandica DSM 15978.</title>
        <authorList>
            <person name="Lucas S."/>
            <person name="Copeland A."/>
            <person name="Lapidus A."/>
            <person name="Glavina del Rio T."/>
            <person name="Dalin E."/>
            <person name="Tice H."/>
            <person name="Bruce D."/>
            <person name="Goodwin L."/>
            <person name="Pitluck S."/>
            <person name="Peters L."/>
            <person name="Mikhailova N."/>
            <person name="Held B."/>
            <person name="Kyrpides N."/>
            <person name="Mavromatis K."/>
            <person name="Ivanova N."/>
            <person name="Brettin T."/>
            <person name="Detter J.C."/>
            <person name="Han C."/>
            <person name="Larimer F."/>
            <person name="Land M."/>
            <person name="Hauser L."/>
            <person name="Markowitz V."/>
            <person name="Cheng J.-F."/>
            <person name="Hugenholtz P."/>
            <person name="Woyke T."/>
            <person name="Wu D."/>
            <person name="Spring S."/>
            <person name="Schroeder M."/>
            <person name="Brambilla E."/>
            <person name="Klenk H.-P."/>
            <person name="Eisen J.A."/>
        </authorList>
    </citation>
    <scope>NUCLEOTIDE SEQUENCE [LARGE SCALE GENOMIC DNA]</scope>
    <source>
        <strain evidence="11">DSM 15978 / NBRC 107637 / DMS1</strain>
    </source>
</reference>
<keyword evidence="3" id="KW-0805">Transcription regulation</keyword>
<dbReference type="Gene3D" id="3.40.50.2300">
    <property type="match status" value="1"/>
</dbReference>
<dbReference type="GeneID" id="25396973"/>
<feature type="modified residue" description="4-aspartylphosphate" evidence="6">
    <location>
        <position position="56"/>
    </location>
</feature>
<dbReference type="InterPro" id="IPR000014">
    <property type="entry name" value="PAS"/>
</dbReference>
<name>L0L1A5_METHD</name>
<evidence type="ECO:0000256" key="6">
    <source>
        <dbReference type="PROSITE-ProRule" id="PRU00169"/>
    </source>
</evidence>
<proteinExistence type="predicted"/>
<dbReference type="PROSITE" id="PS50113">
    <property type="entry name" value="PAC"/>
    <property type="match status" value="1"/>
</dbReference>
<protein>
    <submittedName>
        <fullName evidence="10">PAS domain S-box</fullName>
    </submittedName>
</protein>
<dbReference type="CDD" id="cd17538">
    <property type="entry name" value="REC_D1_PleD-like"/>
    <property type="match status" value="1"/>
</dbReference>
<dbReference type="OrthoDB" id="9652at2157"/>
<accession>L0L1A5</accession>
<evidence type="ECO:0000256" key="3">
    <source>
        <dbReference type="ARBA" id="ARBA00023015"/>
    </source>
</evidence>